<evidence type="ECO:0000256" key="1">
    <source>
        <dbReference type="ARBA" id="ARBA00023015"/>
    </source>
</evidence>
<evidence type="ECO:0000313" key="6">
    <source>
        <dbReference type="EMBL" id="MBK1786090.1"/>
    </source>
</evidence>
<dbReference type="Gene3D" id="1.10.357.10">
    <property type="entry name" value="Tetracycline Repressor, domain 2"/>
    <property type="match status" value="1"/>
</dbReference>
<protein>
    <submittedName>
        <fullName evidence="6">TetR/AcrR family transcriptional regulator</fullName>
    </submittedName>
</protein>
<proteinExistence type="predicted"/>
<keyword evidence="2 4" id="KW-0238">DNA-binding</keyword>
<dbReference type="RefSeq" id="WP_200319077.1">
    <property type="nucleotide sequence ID" value="NZ_JAENJH010000003.1"/>
</dbReference>
<name>A0A934QTI3_9PSEU</name>
<evidence type="ECO:0000256" key="3">
    <source>
        <dbReference type="ARBA" id="ARBA00023163"/>
    </source>
</evidence>
<organism evidence="6 7">
    <name type="scientific">Prauserella cavernicola</name>
    <dbReference type="NCBI Taxonomy" id="2800127"/>
    <lineage>
        <taxon>Bacteria</taxon>
        <taxon>Bacillati</taxon>
        <taxon>Actinomycetota</taxon>
        <taxon>Actinomycetes</taxon>
        <taxon>Pseudonocardiales</taxon>
        <taxon>Pseudonocardiaceae</taxon>
        <taxon>Prauserella</taxon>
    </lineage>
</organism>
<dbReference type="PANTHER" id="PTHR47506">
    <property type="entry name" value="TRANSCRIPTIONAL REGULATORY PROTEIN"/>
    <property type="match status" value="1"/>
</dbReference>
<dbReference type="InterPro" id="IPR009057">
    <property type="entry name" value="Homeodomain-like_sf"/>
</dbReference>
<dbReference type="InterPro" id="IPR036271">
    <property type="entry name" value="Tet_transcr_reg_TetR-rel_C_sf"/>
</dbReference>
<dbReference type="Pfam" id="PF00440">
    <property type="entry name" value="TetR_N"/>
    <property type="match status" value="1"/>
</dbReference>
<dbReference type="Proteomes" id="UP000635245">
    <property type="component" value="Unassembled WGS sequence"/>
</dbReference>
<keyword evidence="1" id="KW-0805">Transcription regulation</keyword>
<accession>A0A934QTI3</accession>
<evidence type="ECO:0000256" key="2">
    <source>
        <dbReference type="ARBA" id="ARBA00023125"/>
    </source>
</evidence>
<keyword evidence="3" id="KW-0804">Transcription</keyword>
<dbReference type="InterPro" id="IPR001647">
    <property type="entry name" value="HTH_TetR"/>
</dbReference>
<evidence type="ECO:0000313" key="7">
    <source>
        <dbReference type="Proteomes" id="UP000635245"/>
    </source>
</evidence>
<reference evidence="6" key="1">
    <citation type="submission" date="2020-12" db="EMBL/GenBank/DDBJ databases">
        <title>Prauserella sp. ASG 168, a novel actinomycete isolated from cave rock.</title>
        <authorList>
            <person name="Suriyachadkun C."/>
        </authorList>
    </citation>
    <scope>NUCLEOTIDE SEQUENCE</scope>
    <source>
        <strain evidence="6">ASG 168</strain>
    </source>
</reference>
<gene>
    <name evidence="6" type="ORF">JHE00_17320</name>
</gene>
<evidence type="ECO:0000259" key="5">
    <source>
        <dbReference type="PROSITE" id="PS50977"/>
    </source>
</evidence>
<evidence type="ECO:0000256" key="4">
    <source>
        <dbReference type="PROSITE-ProRule" id="PRU00335"/>
    </source>
</evidence>
<dbReference type="SUPFAM" id="SSF46689">
    <property type="entry name" value="Homeodomain-like"/>
    <property type="match status" value="1"/>
</dbReference>
<keyword evidence="7" id="KW-1185">Reference proteome</keyword>
<dbReference type="GO" id="GO:0003677">
    <property type="term" value="F:DNA binding"/>
    <property type="evidence" value="ECO:0007669"/>
    <property type="project" value="UniProtKB-UniRule"/>
</dbReference>
<feature type="DNA-binding region" description="H-T-H motif" evidence="4">
    <location>
        <begin position="27"/>
        <end position="46"/>
    </location>
</feature>
<dbReference type="AlphaFoldDB" id="A0A934QTI3"/>
<dbReference type="EMBL" id="JAENJH010000003">
    <property type="protein sequence ID" value="MBK1786090.1"/>
    <property type="molecule type" value="Genomic_DNA"/>
</dbReference>
<dbReference type="SUPFAM" id="SSF48498">
    <property type="entry name" value="Tetracyclin repressor-like, C-terminal domain"/>
    <property type="match status" value="1"/>
</dbReference>
<dbReference type="PROSITE" id="PS50977">
    <property type="entry name" value="HTH_TETR_2"/>
    <property type="match status" value="1"/>
</dbReference>
<feature type="domain" description="HTH tetR-type" evidence="5">
    <location>
        <begin position="4"/>
        <end position="64"/>
    </location>
</feature>
<dbReference type="PANTHER" id="PTHR47506:SF1">
    <property type="entry name" value="HTH-TYPE TRANSCRIPTIONAL REGULATOR YJDC"/>
    <property type="match status" value="1"/>
</dbReference>
<sequence>MDLDEATTRLLDAAEHEFYGRGIHTVGMDTIRARSGVSLKRLYQCFPSKENLVEAYLARRDERWRRSLADHVERHARTPDEAPLAVFDWLHEWFGEDGFRGCAFINSFGELGATSPRVAAVDRAHKDALREYLRGLTAALDVADPDALADQLLTLVEGATVIAAMSGEPTAAHPARNAAETLLAAALRPLR</sequence>
<comment type="caution">
    <text evidence="6">The sequence shown here is derived from an EMBL/GenBank/DDBJ whole genome shotgun (WGS) entry which is preliminary data.</text>
</comment>